<gene>
    <name evidence="6" type="ORF">H7B67_01770</name>
</gene>
<comment type="caution">
    <text evidence="6">The sequence shown here is derived from an EMBL/GenBank/DDBJ whole genome shotgun (WGS) entry which is preliminary data.</text>
</comment>
<dbReference type="EMBL" id="JACJVQ010000002">
    <property type="protein sequence ID" value="MBB6632854.1"/>
    <property type="molecule type" value="Genomic_DNA"/>
</dbReference>
<dbReference type="GO" id="GO:0003700">
    <property type="term" value="F:DNA-binding transcription factor activity"/>
    <property type="evidence" value="ECO:0007669"/>
    <property type="project" value="InterPro"/>
</dbReference>
<dbReference type="InterPro" id="IPR018060">
    <property type="entry name" value="HTH_AraC"/>
</dbReference>
<dbReference type="PROSITE" id="PS01124">
    <property type="entry name" value="HTH_ARAC_FAMILY_2"/>
    <property type="match status" value="1"/>
</dbReference>
<feature type="domain" description="HTH araC/xylS-type" evidence="5">
    <location>
        <begin position="664"/>
        <end position="762"/>
    </location>
</feature>
<name>A0A841SLQ9_9BACL</name>
<evidence type="ECO:0000256" key="2">
    <source>
        <dbReference type="ARBA" id="ARBA00023125"/>
    </source>
</evidence>
<feature type="transmembrane region" description="Helical" evidence="4">
    <location>
        <begin position="292"/>
        <end position="314"/>
    </location>
</feature>
<evidence type="ECO:0000313" key="6">
    <source>
        <dbReference type="EMBL" id="MBB6632854.1"/>
    </source>
</evidence>
<sequence length="768" mass="89472">MNRYSIHTKMIIFGCAVSIIPLLMLGFFSYQKSSESIQRHVNESRLDSLQQLRGSMEQLLRSLDYTLSYIVNTKLVQESIYQELNYREFIRFHNLTQELALLKSPITEVDDVILASYVSDWLINNQGLSKFESFKYKDQLVDLMNKKTVTTWMIVPTDSISSTYQSSFSCRYSIVLAKKTPYLSAEKRGIAAVTIPTCNMADLINEPSASDIMVLDQTNQVIIHPQQELIGARIDELGYLDSAELANLEGDSGQFVAKNGQHTVTYLKAPFNQWTYVSFTEMSELTQESREIGWFTVYVCMFIVVGSIVMVWLGSRNVYSPIRRLFQDVVQRSPEGHKAKRNEIQVINDHFRDMFASISTLTTELGRHREQAVSLFLHKLYLGTNKKSETEDELRRFGLEDRLSAWNHCSVLTLQIDLLENTRYEQTDLDLLLFAITNIIEEMVPPEERLPTIIIEQTHVLLIGSQETNLSTFNDHVYKLTEQVQRNIRSYLDLDVSIGISLPFQQLLHASRAYREGMEALKHRMKLGKGVIIPYFSMNSGHHRKVVFYPKQIESELMDSVRLADENRAHEALRQWLTEVFEKEREPHEYQVSLICLLNEFMILMQEAGISPRSMAGEEQSLYEQLLHLYISSEIEVWFRKRVIAPVIEVFRERQESTYHRLSEQIIHIIENEYDRDITLDECASRLHYNLFYVSTIFKKETGVTFSEYLAMYRLNKAKKLLIETDLPIKEIAERLTYNNPQNFIRYFRKLEGITPGQYRKNHNGRKE</sequence>
<dbReference type="Gene3D" id="1.10.10.60">
    <property type="entry name" value="Homeodomain-like"/>
    <property type="match status" value="2"/>
</dbReference>
<keyword evidence="4" id="KW-1133">Transmembrane helix</keyword>
<dbReference type="Pfam" id="PF12833">
    <property type="entry name" value="HTH_18"/>
    <property type="match status" value="1"/>
</dbReference>
<keyword evidence="3" id="KW-0804">Transcription</keyword>
<dbReference type="AlphaFoldDB" id="A0A841SLQ9"/>
<dbReference type="PANTHER" id="PTHR43280:SF10">
    <property type="entry name" value="REGULATORY PROTEIN POCR"/>
    <property type="match status" value="1"/>
</dbReference>
<proteinExistence type="predicted"/>
<keyword evidence="4" id="KW-0472">Membrane</keyword>
<dbReference type="SUPFAM" id="SSF46689">
    <property type="entry name" value="Homeodomain-like"/>
    <property type="match status" value="2"/>
</dbReference>
<evidence type="ECO:0000259" key="5">
    <source>
        <dbReference type="PROSITE" id="PS01124"/>
    </source>
</evidence>
<accession>A0A841SLQ9</accession>
<dbReference type="GO" id="GO:0043565">
    <property type="term" value="F:sequence-specific DNA binding"/>
    <property type="evidence" value="ECO:0007669"/>
    <property type="project" value="InterPro"/>
</dbReference>
<dbReference type="PANTHER" id="PTHR43280">
    <property type="entry name" value="ARAC-FAMILY TRANSCRIPTIONAL REGULATOR"/>
    <property type="match status" value="1"/>
</dbReference>
<keyword evidence="7" id="KW-1185">Reference proteome</keyword>
<organism evidence="6 7">
    <name type="scientific">Cohnella thailandensis</name>
    <dbReference type="NCBI Taxonomy" id="557557"/>
    <lineage>
        <taxon>Bacteria</taxon>
        <taxon>Bacillati</taxon>
        <taxon>Bacillota</taxon>
        <taxon>Bacilli</taxon>
        <taxon>Bacillales</taxon>
        <taxon>Paenibacillaceae</taxon>
        <taxon>Cohnella</taxon>
    </lineage>
</organism>
<evidence type="ECO:0000256" key="1">
    <source>
        <dbReference type="ARBA" id="ARBA00023015"/>
    </source>
</evidence>
<keyword evidence="2" id="KW-0238">DNA-binding</keyword>
<dbReference type="Proteomes" id="UP000535838">
    <property type="component" value="Unassembled WGS sequence"/>
</dbReference>
<feature type="transmembrane region" description="Helical" evidence="4">
    <location>
        <begin position="12"/>
        <end position="30"/>
    </location>
</feature>
<dbReference type="InterPro" id="IPR009057">
    <property type="entry name" value="Homeodomain-like_sf"/>
</dbReference>
<evidence type="ECO:0000256" key="3">
    <source>
        <dbReference type="ARBA" id="ARBA00023163"/>
    </source>
</evidence>
<keyword evidence="1" id="KW-0805">Transcription regulation</keyword>
<protein>
    <submittedName>
        <fullName evidence="6">AraC family transcriptional regulator</fullName>
    </submittedName>
</protein>
<dbReference type="Gene3D" id="3.30.450.20">
    <property type="entry name" value="PAS domain"/>
    <property type="match status" value="1"/>
</dbReference>
<keyword evidence="4" id="KW-0812">Transmembrane</keyword>
<evidence type="ECO:0000313" key="7">
    <source>
        <dbReference type="Proteomes" id="UP000535838"/>
    </source>
</evidence>
<dbReference type="SMART" id="SM00342">
    <property type="entry name" value="HTH_ARAC"/>
    <property type="match status" value="1"/>
</dbReference>
<reference evidence="6 7" key="1">
    <citation type="submission" date="2020-08" db="EMBL/GenBank/DDBJ databases">
        <title>Cohnella phylogeny.</title>
        <authorList>
            <person name="Dunlap C."/>
        </authorList>
    </citation>
    <scope>NUCLEOTIDE SEQUENCE [LARGE SCALE GENOMIC DNA]</scope>
    <source>
        <strain evidence="6 7">DSM 25241</strain>
    </source>
</reference>
<evidence type="ECO:0000256" key="4">
    <source>
        <dbReference type="SAM" id="Phobius"/>
    </source>
</evidence>